<evidence type="ECO:0000259" key="3">
    <source>
        <dbReference type="PROSITE" id="PS50887"/>
    </source>
</evidence>
<feature type="transmembrane region" description="Helical" evidence="2">
    <location>
        <begin position="294"/>
        <end position="317"/>
    </location>
</feature>
<dbReference type="InterPro" id="IPR029787">
    <property type="entry name" value="Nucleotide_cyclase"/>
</dbReference>
<dbReference type="GO" id="GO:0043709">
    <property type="term" value="P:cell adhesion involved in single-species biofilm formation"/>
    <property type="evidence" value="ECO:0007669"/>
    <property type="project" value="TreeGrafter"/>
</dbReference>
<dbReference type="OrthoDB" id="116923at2"/>
<feature type="transmembrane region" description="Helical" evidence="2">
    <location>
        <begin position="196"/>
        <end position="214"/>
    </location>
</feature>
<feature type="transmembrane region" description="Helical" evidence="2">
    <location>
        <begin position="267"/>
        <end position="288"/>
    </location>
</feature>
<protein>
    <recommendedName>
        <fullName evidence="1">diguanylate cyclase</fullName>
        <ecNumber evidence="1">2.7.7.65</ecNumber>
    </recommendedName>
</protein>
<sequence length="535" mass="59550">MMHRWRLPEWGLRRTVLLLLALAPLLSPLVKPYPDYYFMYPCQLVIGLLAGVCCLVAARRNPGAERQWRLLSAVVFLASFFYGYLTLGHFHSVYPKTGLFSQQIHEGIRSANFSLRLGLILLAVSFFRWEEDWRVRALDATLLVLCVATLFPAEQSGQSFGHGELRQALNFLLFFLFACIAQAAAVSNTSEALRGFFRAVTIYLWAGVVIRFLIDIVDYTLLPKPYLLPTDLLGPLPEILLCEFALRKPPRPQTGPQTGASPLEWAFIGNMQASILAIGTAAVALFVLQRHLVWYVFFLVLIVTCYAVRTHVFYSLLLREQQRLQVQARQMETLAITDPLTGIGNRRWFERQVLSCLAAPEPPAVVVMLIDTDSFKGINDRFGHHSGDAVLCRVAEVLQDVIGRIEGACCSRLGGDEFAAMLPGVTAAQAQDAAESFRKKIADLDFEASLFRDAKHDGALEKATVSVGVAAVQGHRIEFGTLLRWADAALYRAKADGRNCVRLIDLSSMDAMDVLSAVESFPRIGRDPNLFADIP</sequence>
<evidence type="ECO:0000313" key="4">
    <source>
        <dbReference type="EMBL" id="RXS93798.1"/>
    </source>
</evidence>
<keyword evidence="2" id="KW-0472">Membrane</keyword>
<dbReference type="GO" id="GO:0005886">
    <property type="term" value="C:plasma membrane"/>
    <property type="evidence" value="ECO:0007669"/>
    <property type="project" value="TreeGrafter"/>
</dbReference>
<dbReference type="Proteomes" id="UP000290253">
    <property type="component" value="Unassembled WGS sequence"/>
</dbReference>
<feature type="transmembrane region" description="Helical" evidence="2">
    <location>
        <begin position="38"/>
        <end position="58"/>
    </location>
</feature>
<feature type="transmembrane region" description="Helical" evidence="2">
    <location>
        <begin position="70"/>
        <end position="90"/>
    </location>
</feature>
<dbReference type="InterPro" id="IPR000160">
    <property type="entry name" value="GGDEF_dom"/>
</dbReference>
<feature type="domain" description="GGDEF" evidence="3">
    <location>
        <begin position="363"/>
        <end position="506"/>
    </location>
</feature>
<name>A0A4Q1S9T7_9BACT</name>
<dbReference type="CDD" id="cd01949">
    <property type="entry name" value="GGDEF"/>
    <property type="match status" value="1"/>
</dbReference>
<evidence type="ECO:0000256" key="2">
    <source>
        <dbReference type="SAM" id="Phobius"/>
    </source>
</evidence>
<keyword evidence="2" id="KW-1133">Transmembrane helix</keyword>
<comment type="caution">
    <text evidence="4">The sequence shown here is derived from an EMBL/GenBank/DDBJ whole genome shotgun (WGS) entry which is preliminary data.</text>
</comment>
<proteinExistence type="predicted"/>
<feature type="transmembrane region" description="Helical" evidence="2">
    <location>
        <begin position="110"/>
        <end position="129"/>
    </location>
</feature>
<dbReference type="PROSITE" id="PS50887">
    <property type="entry name" value="GGDEF"/>
    <property type="match status" value="1"/>
</dbReference>
<dbReference type="NCBIfam" id="TIGR00254">
    <property type="entry name" value="GGDEF"/>
    <property type="match status" value="1"/>
</dbReference>
<dbReference type="Gene3D" id="3.30.70.270">
    <property type="match status" value="1"/>
</dbReference>
<dbReference type="SUPFAM" id="SSF55073">
    <property type="entry name" value="Nucleotide cyclase"/>
    <property type="match status" value="1"/>
</dbReference>
<reference evidence="4 5" key="1">
    <citation type="journal article" date="2016" name="Int. J. Syst. Evol. Microbiol.">
        <title>Acidipila dinghuensis sp. nov., an acidobacterium isolated from forest soil.</title>
        <authorList>
            <person name="Jiang Y.W."/>
            <person name="Wang J."/>
            <person name="Chen M.H."/>
            <person name="Lv Y.Y."/>
            <person name="Qiu L.H."/>
        </authorList>
    </citation>
    <scope>NUCLEOTIDE SEQUENCE [LARGE SCALE GENOMIC DNA]</scope>
    <source>
        <strain evidence="4 5">DHOF10</strain>
    </source>
</reference>
<dbReference type="EC" id="2.7.7.65" evidence="1"/>
<dbReference type="InterPro" id="IPR043128">
    <property type="entry name" value="Rev_trsase/Diguanyl_cyclase"/>
</dbReference>
<dbReference type="RefSeq" id="WP_129209627.1">
    <property type="nucleotide sequence ID" value="NZ_BMGU01000002.1"/>
</dbReference>
<dbReference type="EMBL" id="SDMK01000004">
    <property type="protein sequence ID" value="RXS93798.1"/>
    <property type="molecule type" value="Genomic_DNA"/>
</dbReference>
<dbReference type="PANTHER" id="PTHR45138">
    <property type="entry name" value="REGULATORY COMPONENTS OF SENSORY TRANSDUCTION SYSTEM"/>
    <property type="match status" value="1"/>
</dbReference>
<evidence type="ECO:0000313" key="5">
    <source>
        <dbReference type="Proteomes" id="UP000290253"/>
    </source>
</evidence>
<evidence type="ECO:0000256" key="1">
    <source>
        <dbReference type="ARBA" id="ARBA00012528"/>
    </source>
</evidence>
<keyword evidence="2" id="KW-0812">Transmembrane</keyword>
<dbReference type="Pfam" id="PF00990">
    <property type="entry name" value="GGDEF"/>
    <property type="match status" value="1"/>
</dbReference>
<gene>
    <name evidence="4" type="ORF">ESZ00_17290</name>
</gene>
<feature type="transmembrane region" description="Helical" evidence="2">
    <location>
        <begin position="165"/>
        <end position="184"/>
    </location>
</feature>
<dbReference type="PANTHER" id="PTHR45138:SF24">
    <property type="entry name" value="DIGUANYLATE CYCLASE DGCC-RELATED"/>
    <property type="match status" value="1"/>
</dbReference>
<dbReference type="GO" id="GO:0052621">
    <property type="term" value="F:diguanylate cyclase activity"/>
    <property type="evidence" value="ECO:0007669"/>
    <property type="project" value="UniProtKB-EC"/>
</dbReference>
<accession>A0A4Q1S9T7</accession>
<organism evidence="4 5">
    <name type="scientific">Silvibacterium dinghuense</name>
    <dbReference type="NCBI Taxonomy" id="1560006"/>
    <lineage>
        <taxon>Bacteria</taxon>
        <taxon>Pseudomonadati</taxon>
        <taxon>Acidobacteriota</taxon>
        <taxon>Terriglobia</taxon>
        <taxon>Terriglobales</taxon>
        <taxon>Acidobacteriaceae</taxon>
        <taxon>Silvibacterium</taxon>
    </lineage>
</organism>
<dbReference type="InterPro" id="IPR050469">
    <property type="entry name" value="Diguanylate_Cyclase"/>
</dbReference>
<dbReference type="AlphaFoldDB" id="A0A4Q1S9T7"/>
<dbReference type="GO" id="GO:1902201">
    <property type="term" value="P:negative regulation of bacterial-type flagellum-dependent cell motility"/>
    <property type="evidence" value="ECO:0007669"/>
    <property type="project" value="TreeGrafter"/>
</dbReference>
<feature type="transmembrane region" description="Helical" evidence="2">
    <location>
        <begin position="136"/>
        <end position="153"/>
    </location>
</feature>
<dbReference type="SMART" id="SM00267">
    <property type="entry name" value="GGDEF"/>
    <property type="match status" value="1"/>
</dbReference>
<keyword evidence="5" id="KW-1185">Reference proteome</keyword>